<dbReference type="Gene3D" id="3.40.630.30">
    <property type="match status" value="1"/>
</dbReference>
<keyword evidence="3 7" id="KW-0808">Transferase</keyword>
<dbReference type="SUPFAM" id="SSF55729">
    <property type="entry name" value="Acyl-CoA N-acyltransferases (Nat)"/>
    <property type="match status" value="1"/>
</dbReference>
<feature type="domain" description="N-acetyltransferase" evidence="6">
    <location>
        <begin position="61"/>
        <end position="159"/>
    </location>
</feature>
<dbReference type="InterPro" id="IPR016181">
    <property type="entry name" value="Acyl_CoA_acyltransferase"/>
</dbReference>
<accession>B3T950</accession>
<gene>
    <name evidence="7" type="ORF">ALOHA_HF4000APKG6D9ctg2g14</name>
</gene>
<dbReference type="AlphaFoldDB" id="B3T950"/>
<reference evidence="7" key="1">
    <citation type="journal article" date="2008" name="ISME J.">
        <title>Genomic patterns of recombination, clonal divergence and environment in marine microbial populations.</title>
        <authorList>
            <person name="Konstantinidis K.T."/>
            <person name="Delong E.F."/>
        </authorList>
    </citation>
    <scope>NUCLEOTIDE SEQUENCE</scope>
</reference>
<keyword evidence="2" id="KW-1277">Toxin-antitoxin system</keyword>
<evidence type="ECO:0000256" key="4">
    <source>
        <dbReference type="ARBA" id="ARBA00023315"/>
    </source>
</evidence>
<name>B3T950_9ARCH</name>
<dbReference type="PANTHER" id="PTHR36449">
    <property type="entry name" value="ACETYLTRANSFERASE-RELATED"/>
    <property type="match status" value="1"/>
</dbReference>
<evidence type="ECO:0000256" key="3">
    <source>
        <dbReference type="ARBA" id="ARBA00022679"/>
    </source>
</evidence>
<organism evidence="7">
    <name type="scientific">uncultured marine crenarchaeote HF4000_APKG6D9</name>
    <dbReference type="NCBI Taxonomy" id="455597"/>
    <lineage>
        <taxon>Archaea</taxon>
        <taxon>Nitrososphaerota</taxon>
        <taxon>Nitrososphaeria</taxon>
        <taxon>Nitrosopumilales</taxon>
        <taxon>environmental samples</taxon>
    </lineage>
</organism>
<proteinExistence type="predicted"/>
<dbReference type="InterPro" id="IPR000182">
    <property type="entry name" value="GNAT_dom"/>
</dbReference>
<evidence type="ECO:0000256" key="5">
    <source>
        <dbReference type="ARBA" id="ARBA00049880"/>
    </source>
</evidence>
<dbReference type="EMBL" id="EU016644">
    <property type="protein sequence ID" value="ABZ09109.1"/>
    <property type="molecule type" value="Genomic_DNA"/>
</dbReference>
<dbReference type="PANTHER" id="PTHR36449:SF1">
    <property type="entry name" value="ACETYLTRANSFERASE"/>
    <property type="match status" value="1"/>
</dbReference>
<evidence type="ECO:0000259" key="6">
    <source>
        <dbReference type="Pfam" id="PF13508"/>
    </source>
</evidence>
<sequence length="182" mass="20865">MVGSSKKIMIDETAFDFPQIDSQPTPCLDCTNDKGEDSQFLQNFIDKRALKNQKAHLGTTYCINYKNKTIGYVTLASANIHKDEIISKKRAATRDGPLFPSMIILDFCIDKKLRGKGFGKYVLMWCNGLARIVSEKIGCRYIVLFTKDAINFYKKYNYRVAETPKKGDFTLMYVDVFPELRK</sequence>
<evidence type="ECO:0000313" key="7">
    <source>
        <dbReference type="EMBL" id="ABZ09109.1"/>
    </source>
</evidence>
<protein>
    <submittedName>
        <fullName evidence="7">Putative acetyltransferase (GNAT) family protein</fullName>
    </submittedName>
</protein>
<keyword evidence="1" id="KW-0678">Repressor</keyword>
<dbReference type="GO" id="GO:0016747">
    <property type="term" value="F:acyltransferase activity, transferring groups other than amino-acyl groups"/>
    <property type="evidence" value="ECO:0007669"/>
    <property type="project" value="InterPro"/>
</dbReference>
<evidence type="ECO:0000256" key="1">
    <source>
        <dbReference type="ARBA" id="ARBA00022491"/>
    </source>
</evidence>
<dbReference type="Pfam" id="PF13508">
    <property type="entry name" value="Acetyltransf_7"/>
    <property type="match status" value="1"/>
</dbReference>
<comment type="catalytic activity">
    <reaction evidence="5">
        <text>glycyl-tRNA(Gly) + acetyl-CoA = N-acetylglycyl-tRNA(Gly) + CoA + H(+)</text>
        <dbReference type="Rhea" id="RHEA:81867"/>
        <dbReference type="Rhea" id="RHEA-COMP:9683"/>
        <dbReference type="Rhea" id="RHEA-COMP:19766"/>
        <dbReference type="ChEBI" id="CHEBI:15378"/>
        <dbReference type="ChEBI" id="CHEBI:57287"/>
        <dbReference type="ChEBI" id="CHEBI:57288"/>
        <dbReference type="ChEBI" id="CHEBI:78522"/>
        <dbReference type="ChEBI" id="CHEBI:232036"/>
    </reaction>
</comment>
<evidence type="ECO:0000256" key="2">
    <source>
        <dbReference type="ARBA" id="ARBA00022649"/>
    </source>
</evidence>
<keyword evidence="4" id="KW-0012">Acyltransferase</keyword>